<dbReference type="EMBL" id="CVQH01025749">
    <property type="protein sequence ID" value="CRK38950.1"/>
    <property type="molecule type" value="Genomic_DNA"/>
</dbReference>
<protein>
    <recommendedName>
        <fullName evidence="4">Cyclase</fullName>
    </recommendedName>
</protein>
<organism evidence="2 3">
    <name type="scientific">Verticillium longisporum</name>
    <name type="common">Verticillium dahliae var. longisporum</name>
    <dbReference type="NCBI Taxonomy" id="100787"/>
    <lineage>
        <taxon>Eukaryota</taxon>
        <taxon>Fungi</taxon>
        <taxon>Dikarya</taxon>
        <taxon>Ascomycota</taxon>
        <taxon>Pezizomycotina</taxon>
        <taxon>Sordariomycetes</taxon>
        <taxon>Hypocreomycetidae</taxon>
        <taxon>Glomerellales</taxon>
        <taxon>Plectosphaerellaceae</taxon>
        <taxon>Verticillium</taxon>
    </lineage>
</organism>
<reference evidence="2 3" key="1">
    <citation type="submission" date="2015-05" db="EMBL/GenBank/DDBJ databases">
        <authorList>
            <person name="Wang D.B."/>
            <person name="Wang M."/>
        </authorList>
    </citation>
    <scope>NUCLEOTIDE SEQUENCE [LARGE SCALE GENOMIC DNA]</scope>
    <source>
        <strain evidence="2">VL1</strain>
    </source>
</reference>
<comment type="similarity">
    <text evidence="1">Belongs to the Cyclase 1 superfamily.</text>
</comment>
<dbReference type="InterPro" id="IPR037175">
    <property type="entry name" value="KFase_sf"/>
</dbReference>
<evidence type="ECO:0000313" key="3">
    <source>
        <dbReference type="Proteomes" id="UP000044602"/>
    </source>
</evidence>
<dbReference type="PANTHER" id="PTHR34861">
    <property type="match status" value="1"/>
</dbReference>
<dbReference type="Pfam" id="PF04199">
    <property type="entry name" value="Cyclase"/>
    <property type="match status" value="1"/>
</dbReference>
<dbReference type="GO" id="GO:0019441">
    <property type="term" value="P:L-tryptophan catabolic process to kynurenine"/>
    <property type="evidence" value="ECO:0007669"/>
    <property type="project" value="InterPro"/>
</dbReference>
<proteinExistence type="inferred from homology"/>
<name>A0A0G4MY16_VERLO</name>
<dbReference type="AlphaFoldDB" id="A0A0G4MY16"/>
<dbReference type="PANTHER" id="PTHR34861:SF10">
    <property type="entry name" value="CYCLASE"/>
    <property type="match status" value="1"/>
</dbReference>
<dbReference type="GO" id="GO:0004061">
    <property type="term" value="F:arylformamidase activity"/>
    <property type="evidence" value="ECO:0007669"/>
    <property type="project" value="InterPro"/>
</dbReference>
<evidence type="ECO:0000256" key="1">
    <source>
        <dbReference type="ARBA" id="ARBA00007865"/>
    </source>
</evidence>
<evidence type="ECO:0008006" key="4">
    <source>
        <dbReference type="Google" id="ProtNLM"/>
    </source>
</evidence>
<sequence>MNVPTYDDLPPVDGMPRGCVWGVFDKDGKKDLFGTLNHLTTATIKAAAAEVQDGVSISLNWSLNALEHIPLPGRRKLAHTVQPLRDIGVSGGIGWDDELAFNTQSSSQWDSLVHWQHQATGLAYNGFRPTPEEMSRTSTLENTMPTLDHWQSRGGLVARGVLIDFKSYAEEKGIDFHPFDGYRISVEEIEQVAKHQSVEFRPGDVFLLRTGTTDAFVNPTPEGMAKLAQMK</sequence>
<gene>
    <name evidence="2" type="ORF">BN1708_007920</name>
</gene>
<evidence type="ECO:0000313" key="2">
    <source>
        <dbReference type="EMBL" id="CRK38950.1"/>
    </source>
</evidence>
<accession>A0A0G4MY16</accession>
<dbReference type="STRING" id="100787.A0A0G4MY16"/>
<dbReference type="Proteomes" id="UP000044602">
    <property type="component" value="Unassembled WGS sequence"/>
</dbReference>
<dbReference type="Gene3D" id="3.50.30.50">
    <property type="entry name" value="Putative cyclase"/>
    <property type="match status" value="1"/>
</dbReference>
<dbReference type="InterPro" id="IPR007325">
    <property type="entry name" value="KFase/CYL"/>
</dbReference>
<keyword evidence="3" id="KW-1185">Reference proteome</keyword>